<protein>
    <submittedName>
        <fullName evidence="1">Uncharacterized protein</fullName>
    </submittedName>
</protein>
<dbReference type="Proteomes" id="UP000255163">
    <property type="component" value="Unassembled WGS sequence"/>
</dbReference>
<sequence>MALPPVLNFSEHATKDRVSTDIKTTSAEFAEADPERLALHQKALELSKKEGISYDAAVSRCL</sequence>
<accession>A0A376FBS9</accession>
<gene>
    <name evidence="1" type="ORF">NCTC12123_03268</name>
</gene>
<organism evidence="1 2">
    <name type="scientific">Enterobacter asburiae</name>
    <dbReference type="NCBI Taxonomy" id="61645"/>
    <lineage>
        <taxon>Bacteria</taxon>
        <taxon>Pseudomonadati</taxon>
        <taxon>Pseudomonadota</taxon>
        <taxon>Gammaproteobacteria</taxon>
        <taxon>Enterobacterales</taxon>
        <taxon>Enterobacteriaceae</taxon>
        <taxon>Enterobacter</taxon>
        <taxon>Enterobacter cloacae complex</taxon>
    </lineage>
</organism>
<name>A0A376FBS9_ENTAS</name>
<reference evidence="1 2" key="1">
    <citation type="submission" date="2018-06" db="EMBL/GenBank/DDBJ databases">
        <authorList>
            <consortium name="Pathogen Informatics"/>
            <person name="Doyle S."/>
        </authorList>
    </citation>
    <scope>NUCLEOTIDE SEQUENCE [LARGE SCALE GENOMIC DNA]</scope>
    <source>
        <strain evidence="1 2">NCTC12123</strain>
    </source>
</reference>
<dbReference type="AlphaFoldDB" id="A0A376FBS9"/>
<evidence type="ECO:0000313" key="1">
    <source>
        <dbReference type="EMBL" id="STD22407.1"/>
    </source>
</evidence>
<dbReference type="EMBL" id="UFYI01000007">
    <property type="protein sequence ID" value="STD22407.1"/>
    <property type="molecule type" value="Genomic_DNA"/>
</dbReference>
<proteinExistence type="predicted"/>
<evidence type="ECO:0000313" key="2">
    <source>
        <dbReference type="Proteomes" id="UP000255163"/>
    </source>
</evidence>